<sequence>QAATAFTVSVLRPLHSVHVKLPEENCCCSAPINTTGRQLQQAATVFTVSVLCPLHSVHLKLPEDNCWCSHTNNTTGRQLILLAAVSVYIYIPAFCSYISLQAISISGRPTSRGRQSQANKRGQAGSVSRGNSAGRGDGASSSAHGHGTRLFFFSAAGHVEPQHAEHLVEWMTKSSSSSGYFVWQSSCQHGLFPRLNGISHFFPSPTMSS</sequence>
<feature type="non-terminal residue" evidence="3">
    <location>
        <position position="1"/>
    </location>
</feature>
<feature type="transmembrane region" description="Helical" evidence="2">
    <location>
        <begin position="79"/>
        <end position="100"/>
    </location>
</feature>
<dbReference type="EMBL" id="KV961383">
    <property type="protein sequence ID" value="PIO16392.1"/>
    <property type="molecule type" value="Genomic_DNA"/>
</dbReference>
<proteinExistence type="predicted"/>
<gene>
    <name evidence="3" type="ORF">AB205_0014280</name>
</gene>
<organism evidence="3">
    <name type="scientific">Aquarana catesbeiana</name>
    <name type="common">American bullfrog</name>
    <name type="synonym">Rana catesbeiana</name>
    <dbReference type="NCBI Taxonomy" id="8400"/>
    <lineage>
        <taxon>Eukaryota</taxon>
        <taxon>Metazoa</taxon>
        <taxon>Chordata</taxon>
        <taxon>Craniata</taxon>
        <taxon>Vertebrata</taxon>
        <taxon>Euteleostomi</taxon>
        <taxon>Amphibia</taxon>
        <taxon>Batrachia</taxon>
        <taxon>Anura</taxon>
        <taxon>Neobatrachia</taxon>
        <taxon>Ranoidea</taxon>
        <taxon>Ranidae</taxon>
        <taxon>Aquarana</taxon>
    </lineage>
</organism>
<feature type="compositionally biased region" description="Polar residues" evidence="1">
    <location>
        <begin position="108"/>
        <end position="120"/>
    </location>
</feature>
<keyword evidence="2" id="KW-0812">Transmembrane</keyword>
<feature type="region of interest" description="Disordered" evidence="1">
    <location>
        <begin position="108"/>
        <end position="143"/>
    </location>
</feature>
<dbReference type="AlphaFoldDB" id="A0A2G9QL92"/>
<keyword evidence="2" id="KW-0472">Membrane</keyword>
<evidence type="ECO:0000256" key="2">
    <source>
        <dbReference type="SAM" id="Phobius"/>
    </source>
</evidence>
<name>A0A2G9QL92_AQUCT</name>
<evidence type="ECO:0000256" key="1">
    <source>
        <dbReference type="SAM" id="MobiDB-lite"/>
    </source>
</evidence>
<protein>
    <submittedName>
        <fullName evidence="3">Uncharacterized protein</fullName>
    </submittedName>
</protein>
<feature type="compositionally biased region" description="Low complexity" evidence="1">
    <location>
        <begin position="128"/>
        <end position="143"/>
    </location>
</feature>
<evidence type="ECO:0000313" key="3">
    <source>
        <dbReference type="EMBL" id="PIO16392.1"/>
    </source>
</evidence>
<reference evidence="3" key="1">
    <citation type="submission" date="2017-08" db="EMBL/GenBank/DDBJ databases">
        <title>Assembly of the North American Bullfrog Genome.</title>
        <authorList>
            <person name="Warren R.L."/>
            <person name="Vandervalk B.P."/>
            <person name="Kucuk E."/>
            <person name="Birol I."/>
            <person name="Helbing C."/>
            <person name="Pandoh P."/>
            <person name="Behsaz B."/>
            <person name="Mohamadi H."/>
            <person name="Chu J."/>
            <person name="Jackman S."/>
            <person name="Hammond S.A."/>
            <person name="Veldhoen N."/>
            <person name="Kirk H."/>
            <person name="Zhao Y."/>
            <person name="Coope R."/>
            <person name="Pleasance S."/>
            <person name="Moore R."/>
            <person name="Holt R."/>
        </authorList>
    </citation>
    <scope>NUCLEOTIDE SEQUENCE</scope>
    <source>
        <strain evidence="3">Bruno</strain>
        <tissue evidence="3">Liver</tissue>
    </source>
</reference>
<keyword evidence="2" id="KW-1133">Transmembrane helix</keyword>
<accession>A0A2G9QL92</accession>